<proteinExistence type="predicted"/>
<protein>
    <submittedName>
        <fullName evidence="1">Uncharacterized protein</fullName>
    </submittedName>
</protein>
<evidence type="ECO:0000313" key="2">
    <source>
        <dbReference type="Proteomes" id="UP000827092"/>
    </source>
</evidence>
<gene>
    <name evidence="1" type="ORF">JTE90_003235</name>
</gene>
<organism evidence="1 2">
    <name type="scientific">Oedothorax gibbosus</name>
    <dbReference type="NCBI Taxonomy" id="931172"/>
    <lineage>
        <taxon>Eukaryota</taxon>
        <taxon>Metazoa</taxon>
        <taxon>Ecdysozoa</taxon>
        <taxon>Arthropoda</taxon>
        <taxon>Chelicerata</taxon>
        <taxon>Arachnida</taxon>
        <taxon>Araneae</taxon>
        <taxon>Araneomorphae</taxon>
        <taxon>Entelegynae</taxon>
        <taxon>Araneoidea</taxon>
        <taxon>Linyphiidae</taxon>
        <taxon>Erigoninae</taxon>
        <taxon>Oedothorax</taxon>
    </lineage>
</organism>
<sequence length="107" mass="12452">MVTVRDQHFLKKNRIYHSSSPNGSSCWYSRLDLTALPPQIESTEHNTFSDGTKWLRSLFVKGKKKNSFSRVIKEARESRETEHGVCREKKKCKCGEMDALFSSRRVK</sequence>
<dbReference type="AlphaFoldDB" id="A0AAV6UPZ1"/>
<dbReference type="Proteomes" id="UP000827092">
    <property type="component" value="Unassembled WGS sequence"/>
</dbReference>
<name>A0AAV6UPZ1_9ARAC</name>
<keyword evidence="2" id="KW-1185">Reference proteome</keyword>
<dbReference type="EMBL" id="JAFNEN010000326">
    <property type="protein sequence ID" value="KAG8185696.1"/>
    <property type="molecule type" value="Genomic_DNA"/>
</dbReference>
<reference evidence="1 2" key="1">
    <citation type="journal article" date="2022" name="Nat. Ecol. Evol.">
        <title>A masculinizing supergene underlies an exaggerated male reproductive morph in a spider.</title>
        <authorList>
            <person name="Hendrickx F."/>
            <person name="De Corte Z."/>
            <person name="Sonet G."/>
            <person name="Van Belleghem S.M."/>
            <person name="Kostlbacher S."/>
            <person name="Vangestel C."/>
        </authorList>
    </citation>
    <scope>NUCLEOTIDE SEQUENCE [LARGE SCALE GENOMIC DNA]</scope>
    <source>
        <strain evidence="1">W744_W776</strain>
    </source>
</reference>
<evidence type="ECO:0000313" key="1">
    <source>
        <dbReference type="EMBL" id="KAG8185696.1"/>
    </source>
</evidence>
<accession>A0AAV6UPZ1</accession>
<comment type="caution">
    <text evidence="1">The sequence shown here is derived from an EMBL/GenBank/DDBJ whole genome shotgun (WGS) entry which is preliminary data.</text>
</comment>